<keyword evidence="3" id="KW-1185">Reference proteome</keyword>
<gene>
    <name evidence="2" type="ORF">BCR41DRAFT_392113</name>
</gene>
<accession>A0A1Y2H0X1</accession>
<evidence type="ECO:0000313" key="3">
    <source>
        <dbReference type="Proteomes" id="UP000193648"/>
    </source>
</evidence>
<organism evidence="2 3">
    <name type="scientific">Lobosporangium transversale</name>
    <dbReference type="NCBI Taxonomy" id="64571"/>
    <lineage>
        <taxon>Eukaryota</taxon>
        <taxon>Fungi</taxon>
        <taxon>Fungi incertae sedis</taxon>
        <taxon>Mucoromycota</taxon>
        <taxon>Mortierellomycotina</taxon>
        <taxon>Mortierellomycetes</taxon>
        <taxon>Mortierellales</taxon>
        <taxon>Mortierellaceae</taxon>
        <taxon>Lobosporangium</taxon>
    </lineage>
</organism>
<dbReference type="RefSeq" id="XP_021885354.1">
    <property type="nucleotide sequence ID" value="XM_022028418.1"/>
</dbReference>
<comment type="caution">
    <text evidence="2">The sequence shown here is derived from an EMBL/GenBank/DDBJ whole genome shotgun (WGS) entry which is preliminary data.</text>
</comment>
<evidence type="ECO:0000313" key="2">
    <source>
        <dbReference type="EMBL" id="ORZ27651.1"/>
    </source>
</evidence>
<proteinExistence type="predicted"/>
<protein>
    <submittedName>
        <fullName evidence="2">Uncharacterized protein</fullName>
    </submittedName>
</protein>
<sequence length="163" mass="17962">MSLPTPAAFSDDEDLLLALQTADLEGDGLQGSPGHYDDFHVASPSTHVKQAKTEQLVTKRFSLKTHRFLLWSYARTGTRSLLSGDHDTDLLQQMKMGLDTLDCWSCVDPSVPANSRPTSRTQTAANWRIFCDAILAPLSISVSMPSRQGKQQPPTPKCLIHNI</sequence>
<dbReference type="EMBL" id="MCFF01000003">
    <property type="protein sequence ID" value="ORZ27651.1"/>
    <property type="molecule type" value="Genomic_DNA"/>
</dbReference>
<evidence type="ECO:0000256" key="1">
    <source>
        <dbReference type="SAM" id="MobiDB-lite"/>
    </source>
</evidence>
<dbReference type="Proteomes" id="UP000193648">
    <property type="component" value="Unassembled WGS sequence"/>
</dbReference>
<feature type="region of interest" description="Disordered" evidence="1">
    <location>
        <begin position="144"/>
        <end position="163"/>
    </location>
</feature>
<dbReference type="AlphaFoldDB" id="A0A1Y2H0X1"/>
<name>A0A1Y2H0X1_9FUNG</name>
<dbReference type="GeneID" id="33570261"/>
<dbReference type="InParanoid" id="A0A1Y2H0X1"/>
<reference evidence="2 3" key="1">
    <citation type="submission" date="2016-07" db="EMBL/GenBank/DDBJ databases">
        <title>Pervasive Adenine N6-methylation of Active Genes in Fungi.</title>
        <authorList>
            <consortium name="DOE Joint Genome Institute"/>
            <person name="Mondo S.J."/>
            <person name="Dannebaum R.O."/>
            <person name="Kuo R.C."/>
            <person name="Labutti K."/>
            <person name="Haridas S."/>
            <person name="Kuo A."/>
            <person name="Salamov A."/>
            <person name="Ahrendt S.R."/>
            <person name="Lipzen A."/>
            <person name="Sullivan W."/>
            <person name="Andreopoulos W.B."/>
            <person name="Clum A."/>
            <person name="Lindquist E."/>
            <person name="Daum C."/>
            <person name="Ramamoorthy G.K."/>
            <person name="Gryganskyi A."/>
            <person name="Culley D."/>
            <person name="Magnuson J.K."/>
            <person name="James T.Y."/>
            <person name="O'Malley M.A."/>
            <person name="Stajich J.E."/>
            <person name="Spatafora J.W."/>
            <person name="Visel A."/>
            <person name="Grigoriev I.V."/>
        </authorList>
    </citation>
    <scope>NUCLEOTIDE SEQUENCE [LARGE SCALE GENOMIC DNA]</scope>
    <source>
        <strain evidence="2 3">NRRL 3116</strain>
    </source>
</reference>